<gene>
    <name evidence="1" type="ORF">CNAG_08014</name>
</gene>
<evidence type="ECO:0000313" key="1">
    <source>
        <dbReference type="EMBL" id="AGV14754.1"/>
    </source>
</evidence>
<dbReference type="RefSeq" id="XP_012053258.1">
    <property type="nucleotide sequence ID" value="XM_012197868.1"/>
</dbReference>
<dbReference type="Proteomes" id="UP000010091">
    <property type="component" value="Chromosome 12"/>
</dbReference>
<proteinExistence type="predicted"/>
<sequence length="159" mass="18145">MFACSSKFYGRQESALIHECETPHFKLAQINEKQAGKDIISITSGMPESHRHVSWNEMWHSRTFGEYVNASAMVIFRRACGFYSLSGWLSVFSANIIVIGTSGPNLLTFCTRRMFFPFVHPTSSADLFSEKREFGLSLVLREATDSRRRRYGLGFDRKG</sequence>
<accession>T2BNL6</accession>
<dbReference type="HOGENOM" id="CLU_1669327_0_0_1"/>
<reference evidence="1 2" key="1">
    <citation type="journal article" date="2014" name="PLoS Genet.">
        <title>Analysis of the genome and transcriptome of Cryptococcus neoformans var. grubii reveals complex RNA expression and microevolution leading to virulence attenuation.</title>
        <authorList>
            <person name="Janbon G."/>
            <person name="Ormerod K.L."/>
            <person name="Paulet D."/>
            <person name="Byrnes E.J.III."/>
            <person name="Yadav V."/>
            <person name="Chatterjee G."/>
            <person name="Mullapudi N."/>
            <person name="Hon C.C."/>
            <person name="Billmyre R.B."/>
            <person name="Brunel F."/>
            <person name="Bahn Y.S."/>
            <person name="Chen W."/>
            <person name="Chen Y."/>
            <person name="Chow E.W."/>
            <person name="Coppee J.Y."/>
            <person name="Floyd-Averette A."/>
            <person name="Gaillardin C."/>
            <person name="Gerik K.J."/>
            <person name="Goldberg J."/>
            <person name="Gonzalez-Hilarion S."/>
            <person name="Gujja S."/>
            <person name="Hamlin J.L."/>
            <person name="Hsueh Y.P."/>
            <person name="Ianiri G."/>
            <person name="Jones S."/>
            <person name="Kodira C.D."/>
            <person name="Kozubowski L."/>
            <person name="Lam W."/>
            <person name="Marra M."/>
            <person name="Mesner L.D."/>
            <person name="Mieczkowski P.A."/>
            <person name="Moyrand F."/>
            <person name="Nielsen K."/>
            <person name="Proux C."/>
            <person name="Rossignol T."/>
            <person name="Schein J.E."/>
            <person name="Sun S."/>
            <person name="Wollschlaeger C."/>
            <person name="Wood I.A."/>
            <person name="Zeng Q."/>
            <person name="Neuveglise C."/>
            <person name="Newlon C.S."/>
            <person name="Perfect J.R."/>
            <person name="Lodge J.K."/>
            <person name="Idnurm A."/>
            <person name="Stajich J.E."/>
            <person name="Kronstad J.W."/>
            <person name="Sanyal K."/>
            <person name="Heitman J."/>
            <person name="Fraser J.A."/>
            <person name="Cuomo C.A."/>
            <person name="Dietrich F.S."/>
        </authorList>
    </citation>
    <scope>NUCLEOTIDE SEQUENCE [LARGE SCALE GENOMIC DNA]</scope>
    <source>
        <strain evidence="2">H99 / ATCC 208821 / CBS 10515 / FGSC 9487</strain>
    </source>
</reference>
<dbReference type="KEGG" id="cng:CNAG_08014"/>
<dbReference type="GeneID" id="23890819"/>
<dbReference type="AlphaFoldDB" id="T2BNL6"/>
<protein>
    <submittedName>
        <fullName evidence="1">Uncharacterized protein</fullName>
    </submittedName>
</protein>
<keyword evidence="2" id="KW-1185">Reference proteome</keyword>
<organism evidence="1 2">
    <name type="scientific">Cryptococcus neoformans (strain H99 / ATCC 208821 / CBS 10515 / FGSC 9487)</name>
    <name type="common">Cryptococcus neoformans var. grubii serotype A</name>
    <dbReference type="NCBI Taxonomy" id="235443"/>
    <lineage>
        <taxon>Eukaryota</taxon>
        <taxon>Fungi</taxon>
        <taxon>Dikarya</taxon>
        <taxon>Basidiomycota</taxon>
        <taxon>Agaricomycotina</taxon>
        <taxon>Tremellomycetes</taxon>
        <taxon>Tremellales</taxon>
        <taxon>Cryptococcaceae</taxon>
        <taxon>Cryptococcus</taxon>
        <taxon>Cryptococcus neoformans species complex</taxon>
    </lineage>
</organism>
<dbReference type="EMBL" id="CP003831">
    <property type="protein sequence ID" value="AGV14754.1"/>
    <property type="molecule type" value="Genomic_DNA"/>
</dbReference>
<evidence type="ECO:0000313" key="2">
    <source>
        <dbReference type="Proteomes" id="UP000010091"/>
    </source>
</evidence>
<name>T2BNL6_CRYN9</name>
<dbReference type="VEuPathDB" id="FungiDB:CNAG_08014"/>